<dbReference type="InterPro" id="IPR014030">
    <property type="entry name" value="Ketoacyl_synth_N"/>
</dbReference>
<dbReference type="PATRIC" id="fig|1116472.3.peg.696"/>
<evidence type="ECO:0000313" key="2">
    <source>
        <dbReference type="EMBL" id="ESS73473.1"/>
    </source>
</evidence>
<evidence type="ECO:0000313" key="3">
    <source>
        <dbReference type="Proteomes" id="UP000017842"/>
    </source>
</evidence>
<keyword evidence="3" id="KW-1185">Reference proteome</keyword>
<protein>
    <recommendedName>
        <fullName evidence="1">Beta-ketoacyl synthase-like N-terminal domain-containing protein</fullName>
    </recommendedName>
</protein>
<dbReference type="Proteomes" id="UP000017842">
    <property type="component" value="Unassembled WGS sequence"/>
</dbReference>
<dbReference type="EMBL" id="AYLO01000020">
    <property type="protein sequence ID" value="ESS73473.1"/>
    <property type="molecule type" value="Genomic_DNA"/>
</dbReference>
<dbReference type="Pfam" id="PF13723">
    <property type="entry name" value="Ketoacyl-synt_2"/>
    <property type="match status" value="1"/>
</dbReference>
<comment type="caution">
    <text evidence="2">The sequence shown here is derived from an EMBL/GenBank/DDBJ whole genome shotgun (WGS) entry which is preliminary data.</text>
</comment>
<name>V5C9J9_9GAMM</name>
<feature type="domain" description="Beta-ketoacyl synthase-like N-terminal" evidence="1">
    <location>
        <begin position="37"/>
        <end position="237"/>
    </location>
</feature>
<dbReference type="RefSeq" id="WP_023493585.1">
    <property type="nucleotide sequence ID" value="NZ_AYLO01000020.1"/>
</dbReference>
<accession>V5C9J9</accession>
<dbReference type="AlphaFoldDB" id="V5C9J9"/>
<gene>
    <name evidence="2" type="ORF">MGMO_20c00280</name>
</gene>
<dbReference type="STRING" id="1116472.MGMO_20c00280"/>
<reference evidence="2 3" key="1">
    <citation type="journal article" date="2013" name="Genome Announc.">
        <title>Draft Genome Sequence of the Methanotrophic Gammaproteobacterium Methyloglobulus morosus DSM 22980 Strain KoM1.</title>
        <authorList>
            <person name="Poehlein A."/>
            <person name="Deutzmann J.S."/>
            <person name="Daniel R."/>
            <person name="Simeonova D.D."/>
        </authorList>
    </citation>
    <scope>NUCLEOTIDE SEQUENCE [LARGE SCALE GENOMIC DNA]</scope>
    <source>
        <strain evidence="2 3">KoM1</strain>
    </source>
</reference>
<dbReference type="OrthoDB" id="9798676at2"/>
<evidence type="ECO:0000259" key="1">
    <source>
        <dbReference type="Pfam" id="PF13723"/>
    </source>
</evidence>
<sequence>MLVPNHSTLDFVIQTWSVWPPTGLNDGQDLGGIQDKLLAFVPTNLKRRLSPLAKTVFCAVSQCGNNNGGIPVVFSSTHGELARSLDMIKAIETGEDISPTAFSLSVHNAIAGLFSIAYGNTAEVTVLAPGEDGMASAFLEALGMLQEGIPEVLMVFYDEPLPDFYPAEPFQLSTNSSCAVALKISKDQDGMAIQFRRGEECGYDGEQPVQLPLFIQFLSDSSMQLEIKTPRQSWHWQRLKSASTL</sequence>
<dbReference type="eggNOG" id="ENOG5032YZ0">
    <property type="taxonomic scope" value="Bacteria"/>
</dbReference>
<organism evidence="2 3">
    <name type="scientific">Methyloglobulus morosus KoM1</name>
    <dbReference type="NCBI Taxonomy" id="1116472"/>
    <lineage>
        <taxon>Bacteria</taxon>
        <taxon>Pseudomonadati</taxon>
        <taxon>Pseudomonadota</taxon>
        <taxon>Gammaproteobacteria</taxon>
        <taxon>Methylococcales</taxon>
        <taxon>Methylococcaceae</taxon>
        <taxon>Methyloglobulus</taxon>
    </lineage>
</organism>
<proteinExistence type="predicted"/>